<keyword evidence="1" id="KW-0472">Membrane</keyword>
<comment type="caution">
    <text evidence="2">The sequence shown here is derived from an EMBL/GenBank/DDBJ whole genome shotgun (WGS) entry which is preliminary data.</text>
</comment>
<accession>A0ABW5LXQ2</accession>
<feature type="transmembrane region" description="Helical" evidence="1">
    <location>
        <begin position="12"/>
        <end position="32"/>
    </location>
</feature>
<dbReference type="RefSeq" id="WP_379667305.1">
    <property type="nucleotide sequence ID" value="NZ_JBHULH010000012.1"/>
</dbReference>
<evidence type="ECO:0000313" key="3">
    <source>
        <dbReference type="Proteomes" id="UP001597508"/>
    </source>
</evidence>
<proteinExistence type="predicted"/>
<evidence type="ECO:0008006" key="4">
    <source>
        <dbReference type="Google" id="ProtNLM"/>
    </source>
</evidence>
<evidence type="ECO:0000256" key="1">
    <source>
        <dbReference type="SAM" id="Phobius"/>
    </source>
</evidence>
<keyword evidence="3" id="KW-1185">Reference proteome</keyword>
<keyword evidence="1" id="KW-1133">Transmembrane helix</keyword>
<evidence type="ECO:0000313" key="2">
    <source>
        <dbReference type="EMBL" id="MFD2568596.1"/>
    </source>
</evidence>
<organism evidence="2 3">
    <name type="scientific">Pseudotenacibaculum haliotis</name>
    <dbReference type="NCBI Taxonomy" id="1862138"/>
    <lineage>
        <taxon>Bacteria</taxon>
        <taxon>Pseudomonadati</taxon>
        <taxon>Bacteroidota</taxon>
        <taxon>Flavobacteriia</taxon>
        <taxon>Flavobacteriales</taxon>
        <taxon>Flavobacteriaceae</taxon>
        <taxon>Pseudotenacibaculum</taxon>
    </lineage>
</organism>
<keyword evidence="1" id="KW-0812">Transmembrane</keyword>
<sequence length="414" mass="46572">MKKIEAGAIQYVLVVSIIIMIVLFAFISLVFLQNRIRLKSEVYKETVHASYVGFDYLSQKQLPYNTPTEVQFSELDGEKTSITKKHWGVFDLAIVRSTLKNETFQKIALLGNQKEDRKALYLQNNNQPLVVVGNTKITGDVILPQKGITTGNISGVAYYGNELVYGNIKTNSGQLPTIHNLDYIIQITQEYPLDEVQMFDLKEGIKLRNSFEEKTLGFETEAPLDLRNMSLEGNIVLMSRSQIRVFRSAVLEDVILIAPKVILESGVKGSCQIFAEEKIWIKEGVELNYPSGLTLIDSSILKGKNKEINIQIDKRAQIKGVVLYYNKNKESDYTTQVAVKEGAKVTGEVYCNKNFELGGSVDGFVYTSNFIANQAGGIYMNHLYNGQINAKAISEHYKGMFVETDKVTIAKWLE</sequence>
<dbReference type="EMBL" id="JBHULH010000012">
    <property type="protein sequence ID" value="MFD2568596.1"/>
    <property type="molecule type" value="Genomic_DNA"/>
</dbReference>
<protein>
    <recommendedName>
        <fullName evidence="4">Polymer-forming cytoskeletal protein</fullName>
    </recommendedName>
</protein>
<name>A0ABW5LXQ2_9FLAO</name>
<dbReference type="Proteomes" id="UP001597508">
    <property type="component" value="Unassembled WGS sequence"/>
</dbReference>
<gene>
    <name evidence="2" type="ORF">ACFSRZ_14560</name>
</gene>
<reference evidence="3" key="1">
    <citation type="journal article" date="2019" name="Int. J. Syst. Evol. Microbiol.">
        <title>The Global Catalogue of Microorganisms (GCM) 10K type strain sequencing project: providing services to taxonomists for standard genome sequencing and annotation.</title>
        <authorList>
            <consortium name="The Broad Institute Genomics Platform"/>
            <consortium name="The Broad Institute Genome Sequencing Center for Infectious Disease"/>
            <person name="Wu L."/>
            <person name="Ma J."/>
        </authorList>
    </citation>
    <scope>NUCLEOTIDE SEQUENCE [LARGE SCALE GENOMIC DNA]</scope>
    <source>
        <strain evidence="3">KCTC 52127</strain>
    </source>
</reference>